<dbReference type="EMBL" id="LSSL01000797">
    <property type="protein sequence ID" value="OLY83676.1"/>
    <property type="molecule type" value="Genomic_DNA"/>
</dbReference>
<gene>
    <name evidence="2" type="ORF">AYI68_g2180</name>
</gene>
<protein>
    <submittedName>
        <fullName evidence="2">Uncharacterized protein</fullName>
    </submittedName>
</protein>
<name>A0A1R0H3G4_9FUNG</name>
<dbReference type="Proteomes" id="UP000187455">
    <property type="component" value="Unassembled WGS sequence"/>
</dbReference>
<evidence type="ECO:0000313" key="2">
    <source>
        <dbReference type="EMBL" id="OLY83676.1"/>
    </source>
</evidence>
<keyword evidence="1" id="KW-1133">Transmembrane helix</keyword>
<proteinExistence type="predicted"/>
<accession>A0A1R0H3G4</accession>
<dbReference type="AlphaFoldDB" id="A0A1R0H3G4"/>
<evidence type="ECO:0000313" key="3">
    <source>
        <dbReference type="Proteomes" id="UP000187455"/>
    </source>
</evidence>
<organism evidence="2 3">
    <name type="scientific">Smittium mucronatum</name>
    <dbReference type="NCBI Taxonomy" id="133383"/>
    <lineage>
        <taxon>Eukaryota</taxon>
        <taxon>Fungi</taxon>
        <taxon>Fungi incertae sedis</taxon>
        <taxon>Zoopagomycota</taxon>
        <taxon>Kickxellomycotina</taxon>
        <taxon>Harpellomycetes</taxon>
        <taxon>Harpellales</taxon>
        <taxon>Legeriomycetaceae</taxon>
        <taxon>Smittium</taxon>
    </lineage>
</organism>
<keyword evidence="3" id="KW-1185">Reference proteome</keyword>
<evidence type="ECO:0000256" key="1">
    <source>
        <dbReference type="SAM" id="Phobius"/>
    </source>
</evidence>
<feature type="transmembrane region" description="Helical" evidence="1">
    <location>
        <begin position="7"/>
        <end position="26"/>
    </location>
</feature>
<reference evidence="2 3" key="1">
    <citation type="journal article" date="2016" name="Mol. Biol. Evol.">
        <title>Genome-Wide Survey of Gut Fungi (Harpellales) Reveals the First Horizontally Transferred Ubiquitin Gene from a Mosquito Host.</title>
        <authorList>
            <person name="Wang Y."/>
            <person name="White M.M."/>
            <person name="Kvist S."/>
            <person name="Moncalvo J.M."/>
        </authorList>
    </citation>
    <scope>NUCLEOTIDE SEQUENCE [LARGE SCALE GENOMIC DNA]</scope>
    <source>
        <strain evidence="2 3">ALG-7-W6</strain>
    </source>
</reference>
<keyword evidence="1" id="KW-0472">Membrane</keyword>
<comment type="caution">
    <text evidence="2">The sequence shown here is derived from an EMBL/GenBank/DDBJ whole genome shotgun (WGS) entry which is preliminary data.</text>
</comment>
<keyword evidence="1" id="KW-0812">Transmembrane</keyword>
<sequence length="172" mass="20542">MDFWGRIDLFLLIYVVYDFAFCLFSYHRDYNTEQFDLGSYYWYLRSFHDYRVDYRALISSASFRYSYSRNFGALGLPVSGFLALFYNTFCNLTNVVFELSQFAPQSIWGPSHTYNFCLWFGTGDILQHRYHFVFLPNVKFSYPFFWWYVLATHYVCPATPGLDISLVDIRLS</sequence>